<keyword evidence="2" id="KW-1185">Reference proteome</keyword>
<evidence type="ECO:0000313" key="2">
    <source>
        <dbReference type="Proteomes" id="UP000235145"/>
    </source>
</evidence>
<evidence type="ECO:0000313" key="1">
    <source>
        <dbReference type="EMBL" id="KAJ0208092.1"/>
    </source>
</evidence>
<accession>A0A9R1VNP6</accession>
<gene>
    <name evidence="1" type="ORF">LSAT_V11C500246500</name>
</gene>
<proteinExistence type="predicted"/>
<name>A0A9R1VNP6_LACSA</name>
<reference evidence="1 2" key="1">
    <citation type="journal article" date="2017" name="Nat. Commun.">
        <title>Genome assembly with in vitro proximity ligation data and whole-genome triplication in lettuce.</title>
        <authorList>
            <person name="Reyes-Chin-Wo S."/>
            <person name="Wang Z."/>
            <person name="Yang X."/>
            <person name="Kozik A."/>
            <person name="Arikit S."/>
            <person name="Song C."/>
            <person name="Xia L."/>
            <person name="Froenicke L."/>
            <person name="Lavelle D.O."/>
            <person name="Truco M.J."/>
            <person name="Xia R."/>
            <person name="Zhu S."/>
            <person name="Xu C."/>
            <person name="Xu H."/>
            <person name="Xu X."/>
            <person name="Cox K."/>
            <person name="Korf I."/>
            <person name="Meyers B.C."/>
            <person name="Michelmore R.W."/>
        </authorList>
    </citation>
    <scope>NUCLEOTIDE SEQUENCE [LARGE SCALE GENOMIC DNA]</scope>
    <source>
        <strain evidence="2">cv. Salinas</strain>
        <tissue evidence="1">Seedlings</tissue>
    </source>
</reference>
<organism evidence="1 2">
    <name type="scientific">Lactuca sativa</name>
    <name type="common">Garden lettuce</name>
    <dbReference type="NCBI Taxonomy" id="4236"/>
    <lineage>
        <taxon>Eukaryota</taxon>
        <taxon>Viridiplantae</taxon>
        <taxon>Streptophyta</taxon>
        <taxon>Embryophyta</taxon>
        <taxon>Tracheophyta</taxon>
        <taxon>Spermatophyta</taxon>
        <taxon>Magnoliopsida</taxon>
        <taxon>eudicotyledons</taxon>
        <taxon>Gunneridae</taxon>
        <taxon>Pentapetalae</taxon>
        <taxon>asterids</taxon>
        <taxon>campanulids</taxon>
        <taxon>Asterales</taxon>
        <taxon>Asteraceae</taxon>
        <taxon>Cichorioideae</taxon>
        <taxon>Cichorieae</taxon>
        <taxon>Lactucinae</taxon>
        <taxon>Lactuca</taxon>
    </lineage>
</organism>
<sequence>MERMEDESDDEAVFVGEDLTLRDVAQVSDAYEPSYRTRASRVHNEDPEHWALVREKHLFNHLIGVWCMIVMRSLKRMQGNHRHSVSARLYAAIAILQARLKMVDDIENDTNVVGIRKPCVGPWRSYL</sequence>
<dbReference type="EMBL" id="NBSK02000005">
    <property type="protein sequence ID" value="KAJ0208092.1"/>
    <property type="molecule type" value="Genomic_DNA"/>
</dbReference>
<dbReference type="AlphaFoldDB" id="A0A9R1VNP6"/>
<comment type="caution">
    <text evidence="1">The sequence shown here is derived from an EMBL/GenBank/DDBJ whole genome shotgun (WGS) entry which is preliminary data.</text>
</comment>
<dbReference type="Proteomes" id="UP000235145">
    <property type="component" value="Unassembled WGS sequence"/>
</dbReference>
<protein>
    <submittedName>
        <fullName evidence="1">Uncharacterized protein</fullName>
    </submittedName>
</protein>